<dbReference type="VEuPathDB" id="FungiDB:sscle_15g104340"/>
<dbReference type="AlphaFoldDB" id="A0A1D9QL47"/>
<feature type="region of interest" description="Disordered" evidence="1">
    <location>
        <begin position="1"/>
        <end position="23"/>
    </location>
</feature>
<sequence length="142" mass="15998">MIDSSTLNFGGHSRTTSDGNHCYSPSSPINPTYAEPATTTEYREWPFQGFLKRTIIGNDTIYTLEFQLQHVPEHLHLPVIAEALDANTFAQTQSSCSILYSEVRPIGPKEKRVRWEADEHETIDTSSDSGTVFYKTQKVITT</sequence>
<dbReference type="RefSeq" id="XP_001589797.1">
    <property type="nucleotide sequence ID" value="XM_001589747.1"/>
</dbReference>
<name>A0A1D9QL47_SCLS1</name>
<evidence type="ECO:0000313" key="3">
    <source>
        <dbReference type="Proteomes" id="UP000177798"/>
    </source>
</evidence>
<dbReference type="OrthoDB" id="3440156at2759"/>
<dbReference type="KEGG" id="ssl:SS1G_09519"/>
<protein>
    <submittedName>
        <fullName evidence="2">Uncharacterized protein</fullName>
    </submittedName>
</protein>
<evidence type="ECO:0000256" key="1">
    <source>
        <dbReference type="SAM" id="MobiDB-lite"/>
    </source>
</evidence>
<dbReference type="EMBL" id="CP017828">
    <property type="protein sequence ID" value="APA15664.1"/>
    <property type="molecule type" value="Genomic_DNA"/>
</dbReference>
<accession>A0A1D9QL47</accession>
<evidence type="ECO:0000313" key="2">
    <source>
        <dbReference type="EMBL" id="APA15664.1"/>
    </source>
</evidence>
<proteinExistence type="predicted"/>
<gene>
    <name evidence="2" type="ORF">sscle_15g104340</name>
</gene>
<reference evidence="3" key="1">
    <citation type="journal article" date="2017" name="Genome Biol. Evol.">
        <title>The complete genome sequence of the phytopathogenic fungus Sclerotinia sclerotiorum reveals insights into the genome architecture of broad host range pathogens.</title>
        <authorList>
            <person name="Derbyshire M."/>
            <person name="Denton-Giles M."/>
            <person name="Hegedus D."/>
            <person name="Seifbarghy S."/>
            <person name="Rollins J."/>
            <person name="van Kan J."/>
            <person name="Seidl M.F."/>
            <person name="Faino L."/>
            <person name="Mbengue M."/>
            <person name="Navaud O."/>
            <person name="Raffaele S."/>
            <person name="Hammond-Kosack K."/>
            <person name="Heard S."/>
            <person name="Oliver R."/>
        </authorList>
    </citation>
    <scope>NUCLEOTIDE SEQUENCE [LARGE SCALE GENOMIC DNA]</scope>
    <source>
        <strain evidence="3">ATCC 18683 / 1980 / Ss-1</strain>
    </source>
</reference>
<dbReference type="Proteomes" id="UP000177798">
    <property type="component" value="Chromosome 15"/>
</dbReference>
<organism evidence="2 3">
    <name type="scientific">Sclerotinia sclerotiorum (strain ATCC 18683 / 1980 / Ss-1)</name>
    <name type="common">White mold</name>
    <name type="synonym">Whetzelinia sclerotiorum</name>
    <dbReference type="NCBI Taxonomy" id="665079"/>
    <lineage>
        <taxon>Eukaryota</taxon>
        <taxon>Fungi</taxon>
        <taxon>Dikarya</taxon>
        <taxon>Ascomycota</taxon>
        <taxon>Pezizomycotina</taxon>
        <taxon>Leotiomycetes</taxon>
        <taxon>Helotiales</taxon>
        <taxon>Sclerotiniaceae</taxon>
        <taxon>Sclerotinia</taxon>
    </lineage>
</organism>